<keyword evidence="3" id="KW-1185">Reference proteome</keyword>
<organism evidence="2 3">
    <name type="scientific">Brevibacterium daeguense</name>
    <dbReference type="NCBI Taxonomy" id="909936"/>
    <lineage>
        <taxon>Bacteria</taxon>
        <taxon>Bacillati</taxon>
        <taxon>Actinomycetota</taxon>
        <taxon>Actinomycetes</taxon>
        <taxon>Micrococcales</taxon>
        <taxon>Brevibacteriaceae</taxon>
        <taxon>Brevibacterium</taxon>
    </lineage>
</organism>
<protein>
    <submittedName>
        <fullName evidence="2">Uncharacterized protein</fullName>
    </submittedName>
</protein>
<accession>A0ABP8EK01</accession>
<gene>
    <name evidence="2" type="ORF">GCM10022261_17460</name>
</gene>
<dbReference type="Proteomes" id="UP001501586">
    <property type="component" value="Unassembled WGS sequence"/>
</dbReference>
<name>A0ABP8EK01_9MICO</name>
<feature type="compositionally biased region" description="Basic and acidic residues" evidence="1">
    <location>
        <begin position="30"/>
        <end position="60"/>
    </location>
</feature>
<feature type="region of interest" description="Disordered" evidence="1">
    <location>
        <begin position="1"/>
        <end position="77"/>
    </location>
</feature>
<proteinExistence type="predicted"/>
<reference evidence="3" key="1">
    <citation type="journal article" date="2019" name="Int. J. Syst. Evol. Microbiol.">
        <title>The Global Catalogue of Microorganisms (GCM) 10K type strain sequencing project: providing services to taxonomists for standard genome sequencing and annotation.</title>
        <authorList>
            <consortium name="The Broad Institute Genomics Platform"/>
            <consortium name="The Broad Institute Genome Sequencing Center for Infectious Disease"/>
            <person name="Wu L."/>
            <person name="Ma J."/>
        </authorList>
    </citation>
    <scope>NUCLEOTIDE SEQUENCE [LARGE SCALE GENOMIC DNA]</scope>
    <source>
        <strain evidence="3">JCM 17458</strain>
    </source>
</reference>
<dbReference type="EMBL" id="BAABAZ010000006">
    <property type="protein sequence ID" value="GAA4284215.1"/>
    <property type="molecule type" value="Genomic_DNA"/>
</dbReference>
<comment type="caution">
    <text evidence="2">The sequence shown here is derived from an EMBL/GenBank/DDBJ whole genome shotgun (WGS) entry which is preliminary data.</text>
</comment>
<dbReference type="RefSeq" id="WP_236866416.1">
    <property type="nucleotide sequence ID" value="NZ_BAABAZ010000006.1"/>
</dbReference>
<evidence type="ECO:0000256" key="1">
    <source>
        <dbReference type="SAM" id="MobiDB-lite"/>
    </source>
</evidence>
<sequence length="77" mass="8314">MNSEQSESSGVGPLDKLNEAAKKVLGPADRGTDEERAQQDHEGRPMQEGDRQQVAREHGDTPSTDADGNPIAISDER</sequence>
<evidence type="ECO:0000313" key="3">
    <source>
        <dbReference type="Proteomes" id="UP001501586"/>
    </source>
</evidence>
<evidence type="ECO:0000313" key="2">
    <source>
        <dbReference type="EMBL" id="GAA4284215.1"/>
    </source>
</evidence>